<dbReference type="SUPFAM" id="SSF47384">
    <property type="entry name" value="Homodimeric domain of signal transducing histidine kinase"/>
    <property type="match status" value="1"/>
</dbReference>
<dbReference type="KEGG" id="piv:NCTC13079_00176"/>
<dbReference type="PANTHER" id="PTHR45453:SF2">
    <property type="entry name" value="HISTIDINE KINASE"/>
    <property type="match status" value="1"/>
</dbReference>
<evidence type="ECO:0000313" key="15">
    <source>
        <dbReference type="Proteomes" id="UP000269544"/>
    </source>
</evidence>
<evidence type="ECO:0000313" key="14">
    <source>
        <dbReference type="EMBL" id="VEJ34481.1"/>
    </source>
</evidence>
<dbReference type="GO" id="GO:0000155">
    <property type="term" value="F:phosphorelay sensor kinase activity"/>
    <property type="evidence" value="ECO:0007669"/>
    <property type="project" value="InterPro"/>
</dbReference>
<sequence length="318" mass="35317">MFRNFLYEEKRGLFAFLATALVVLAATRLYMPRAEFLYTAVILAAGFCLFGILRYLDYSGRREALAEILGAPPEKTAAKDVEKKIRALEAEREAVQEADEARARHTREYMTVWSHQLKSPLFALRLLIPDEDAEPEEMLAEVFRMENYVDSLLGYYRLESDSTDYVFRTESVAELVAESVRKYRAAAAAAGSEIVLNAGDLRIVTDRKWFCFMFEQVLSNAIKYAARGAIRIGCDGGVLTVADEGIGIAPEDLPRLFERGFTGKNGRIQDRSTGLGLYLVHRVAKELNILVSVRSEAGAGTAVDFDLSAVTEGEAGSI</sequence>
<dbReference type="GO" id="GO:0005886">
    <property type="term" value="C:plasma membrane"/>
    <property type="evidence" value="ECO:0007669"/>
    <property type="project" value="UniProtKB-SubCell"/>
</dbReference>
<dbReference type="InterPro" id="IPR036097">
    <property type="entry name" value="HisK_dim/P_sf"/>
</dbReference>
<dbReference type="AlphaFoldDB" id="A0A448V029"/>
<dbReference type="Gene3D" id="3.30.565.10">
    <property type="entry name" value="Histidine kinase-like ATPase, C-terminal domain"/>
    <property type="match status" value="1"/>
</dbReference>
<keyword evidence="11" id="KW-0175">Coiled coil</keyword>
<proteinExistence type="predicted"/>
<dbReference type="PROSITE" id="PS50109">
    <property type="entry name" value="HIS_KIN"/>
    <property type="match status" value="1"/>
</dbReference>
<evidence type="ECO:0000259" key="13">
    <source>
        <dbReference type="PROSITE" id="PS50109"/>
    </source>
</evidence>
<dbReference type="GO" id="GO:0016036">
    <property type="term" value="P:cellular response to phosphate starvation"/>
    <property type="evidence" value="ECO:0007669"/>
    <property type="project" value="TreeGrafter"/>
</dbReference>
<evidence type="ECO:0000256" key="4">
    <source>
        <dbReference type="ARBA" id="ARBA00022475"/>
    </source>
</evidence>
<dbReference type="PANTHER" id="PTHR45453">
    <property type="entry name" value="PHOSPHATE REGULON SENSOR PROTEIN PHOR"/>
    <property type="match status" value="1"/>
</dbReference>
<gene>
    <name evidence="14" type="primary">graS</name>
    <name evidence="14" type="ORF">NCTC13079_00176</name>
</gene>
<protein>
    <recommendedName>
        <fullName evidence="3">histidine kinase</fullName>
        <ecNumber evidence="3">2.7.13.3</ecNumber>
    </recommendedName>
</protein>
<keyword evidence="9" id="KW-0902">Two-component regulatory system</keyword>
<keyword evidence="7 14" id="KW-0418">Kinase</keyword>
<evidence type="ECO:0000256" key="5">
    <source>
        <dbReference type="ARBA" id="ARBA00022679"/>
    </source>
</evidence>
<keyword evidence="6 12" id="KW-0812">Transmembrane</keyword>
<dbReference type="RefSeq" id="WP_126464653.1">
    <property type="nucleotide sequence ID" value="NZ_JAUSWF010000006.1"/>
</dbReference>
<feature type="coiled-coil region" evidence="11">
    <location>
        <begin position="78"/>
        <end position="108"/>
    </location>
</feature>
<keyword evidence="5 14" id="KW-0808">Transferase</keyword>
<evidence type="ECO:0000256" key="2">
    <source>
        <dbReference type="ARBA" id="ARBA00004651"/>
    </source>
</evidence>
<comment type="catalytic activity">
    <reaction evidence="1">
        <text>ATP + protein L-histidine = ADP + protein N-phospho-L-histidine.</text>
        <dbReference type="EC" id="2.7.13.3"/>
    </reaction>
</comment>
<evidence type="ECO:0000256" key="9">
    <source>
        <dbReference type="ARBA" id="ARBA00023012"/>
    </source>
</evidence>
<evidence type="ECO:0000256" key="11">
    <source>
        <dbReference type="SAM" id="Coils"/>
    </source>
</evidence>
<reference evidence="14 15" key="1">
    <citation type="submission" date="2018-12" db="EMBL/GenBank/DDBJ databases">
        <authorList>
            <consortium name="Pathogen Informatics"/>
        </authorList>
    </citation>
    <scope>NUCLEOTIDE SEQUENCE [LARGE SCALE GENOMIC DNA]</scope>
    <source>
        <strain evidence="14 15">NCTC13079</strain>
    </source>
</reference>
<accession>A0A448V029</accession>
<evidence type="ECO:0000256" key="10">
    <source>
        <dbReference type="ARBA" id="ARBA00023136"/>
    </source>
</evidence>
<dbReference type="InterPro" id="IPR050351">
    <property type="entry name" value="BphY/WalK/GraS-like"/>
</dbReference>
<dbReference type="InterPro" id="IPR036890">
    <property type="entry name" value="HATPase_C_sf"/>
</dbReference>
<organism evidence="14 15">
    <name type="scientific">Aedoeadaptatus ivorii</name>
    <dbReference type="NCBI Taxonomy" id="54006"/>
    <lineage>
        <taxon>Bacteria</taxon>
        <taxon>Bacillati</taxon>
        <taxon>Bacillota</taxon>
        <taxon>Tissierellia</taxon>
        <taxon>Tissierellales</taxon>
        <taxon>Peptoniphilaceae</taxon>
        <taxon>Aedoeadaptatus</taxon>
    </lineage>
</organism>
<dbReference type="OrthoDB" id="9780487at2"/>
<keyword evidence="15" id="KW-1185">Reference proteome</keyword>
<name>A0A448V029_9FIRM</name>
<feature type="transmembrane region" description="Helical" evidence="12">
    <location>
        <begin position="36"/>
        <end position="56"/>
    </location>
</feature>
<evidence type="ECO:0000256" key="6">
    <source>
        <dbReference type="ARBA" id="ARBA00022692"/>
    </source>
</evidence>
<feature type="transmembrane region" description="Helical" evidence="12">
    <location>
        <begin position="12"/>
        <end position="30"/>
    </location>
</feature>
<dbReference type="SUPFAM" id="SSF55874">
    <property type="entry name" value="ATPase domain of HSP90 chaperone/DNA topoisomerase II/histidine kinase"/>
    <property type="match status" value="1"/>
</dbReference>
<evidence type="ECO:0000256" key="7">
    <source>
        <dbReference type="ARBA" id="ARBA00022777"/>
    </source>
</evidence>
<dbReference type="InterPro" id="IPR005467">
    <property type="entry name" value="His_kinase_dom"/>
</dbReference>
<keyword evidence="4" id="KW-1003">Cell membrane</keyword>
<keyword evidence="10 12" id="KW-0472">Membrane</keyword>
<dbReference type="EC" id="2.7.13.3" evidence="3"/>
<evidence type="ECO:0000256" key="8">
    <source>
        <dbReference type="ARBA" id="ARBA00022989"/>
    </source>
</evidence>
<dbReference type="Proteomes" id="UP000269544">
    <property type="component" value="Chromosome"/>
</dbReference>
<keyword evidence="8 12" id="KW-1133">Transmembrane helix</keyword>
<feature type="domain" description="Histidine kinase" evidence="13">
    <location>
        <begin position="112"/>
        <end position="311"/>
    </location>
</feature>
<evidence type="ECO:0000256" key="1">
    <source>
        <dbReference type="ARBA" id="ARBA00000085"/>
    </source>
</evidence>
<dbReference type="InterPro" id="IPR003594">
    <property type="entry name" value="HATPase_dom"/>
</dbReference>
<evidence type="ECO:0000256" key="12">
    <source>
        <dbReference type="SAM" id="Phobius"/>
    </source>
</evidence>
<dbReference type="InterPro" id="IPR004358">
    <property type="entry name" value="Sig_transdc_His_kin-like_C"/>
</dbReference>
<dbReference type="PRINTS" id="PR00344">
    <property type="entry name" value="BCTRLSENSOR"/>
</dbReference>
<evidence type="ECO:0000256" key="3">
    <source>
        <dbReference type="ARBA" id="ARBA00012438"/>
    </source>
</evidence>
<dbReference type="EMBL" id="LR134523">
    <property type="protein sequence ID" value="VEJ34481.1"/>
    <property type="molecule type" value="Genomic_DNA"/>
</dbReference>
<dbReference type="SMART" id="SM00387">
    <property type="entry name" value="HATPase_c"/>
    <property type="match status" value="1"/>
</dbReference>
<comment type="subcellular location">
    <subcellularLocation>
        <location evidence="2">Cell membrane</location>
        <topology evidence="2">Multi-pass membrane protein</topology>
    </subcellularLocation>
</comment>
<dbReference type="GO" id="GO:0004721">
    <property type="term" value="F:phosphoprotein phosphatase activity"/>
    <property type="evidence" value="ECO:0007669"/>
    <property type="project" value="TreeGrafter"/>
</dbReference>
<dbReference type="Pfam" id="PF02518">
    <property type="entry name" value="HATPase_c"/>
    <property type="match status" value="1"/>
</dbReference>